<dbReference type="PROSITE" id="PS50928">
    <property type="entry name" value="ABC_TM1"/>
    <property type="match status" value="1"/>
</dbReference>
<dbReference type="Pfam" id="PF00528">
    <property type="entry name" value="BPD_transp_1"/>
    <property type="match status" value="1"/>
</dbReference>
<keyword evidence="4 7" id="KW-0812">Transmembrane</keyword>
<proteinExistence type="inferred from homology"/>
<keyword evidence="6 7" id="KW-0472">Membrane</keyword>
<feature type="transmembrane region" description="Helical" evidence="7">
    <location>
        <begin position="12"/>
        <end position="31"/>
    </location>
</feature>
<dbReference type="GO" id="GO:0055085">
    <property type="term" value="P:transmembrane transport"/>
    <property type="evidence" value="ECO:0007669"/>
    <property type="project" value="InterPro"/>
</dbReference>
<dbReference type="RefSeq" id="WP_085498174.1">
    <property type="nucleotide sequence ID" value="NZ_FXAZ01000008.1"/>
</dbReference>
<dbReference type="PANTHER" id="PTHR30193:SF37">
    <property type="entry name" value="INNER MEMBRANE ABC TRANSPORTER PERMEASE PROTEIN YCJO"/>
    <property type="match status" value="1"/>
</dbReference>
<dbReference type="Proteomes" id="UP000193834">
    <property type="component" value="Unassembled WGS sequence"/>
</dbReference>
<dbReference type="EMBL" id="FXAZ01000008">
    <property type="protein sequence ID" value="SMG57508.1"/>
    <property type="molecule type" value="Genomic_DNA"/>
</dbReference>
<dbReference type="STRING" id="1852522.SAMN06295960_4450"/>
<comment type="subcellular location">
    <subcellularLocation>
        <location evidence="1 7">Cell membrane</location>
        <topology evidence="1 7">Multi-pass membrane protein</topology>
    </subcellularLocation>
</comment>
<name>A0A1X7LUF3_9BACL</name>
<keyword evidence="5 7" id="KW-1133">Transmembrane helix</keyword>
<dbReference type="InterPro" id="IPR051393">
    <property type="entry name" value="ABC_transporter_permease"/>
</dbReference>
<feature type="transmembrane region" description="Helical" evidence="7">
    <location>
        <begin position="71"/>
        <end position="92"/>
    </location>
</feature>
<feature type="domain" description="ABC transmembrane type-1" evidence="8">
    <location>
        <begin position="67"/>
        <end position="276"/>
    </location>
</feature>
<dbReference type="GO" id="GO:0005886">
    <property type="term" value="C:plasma membrane"/>
    <property type="evidence" value="ECO:0007669"/>
    <property type="project" value="UniProtKB-SubCell"/>
</dbReference>
<evidence type="ECO:0000313" key="10">
    <source>
        <dbReference type="Proteomes" id="UP000193834"/>
    </source>
</evidence>
<dbReference type="InterPro" id="IPR000515">
    <property type="entry name" value="MetI-like"/>
</dbReference>
<feature type="transmembrane region" description="Helical" evidence="7">
    <location>
        <begin position="196"/>
        <end position="218"/>
    </location>
</feature>
<feature type="transmembrane region" description="Helical" evidence="7">
    <location>
        <begin position="258"/>
        <end position="277"/>
    </location>
</feature>
<evidence type="ECO:0000256" key="2">
    <source>
        <dbReference type="ARBA" id="ARBA00022448"/>
    </source>
</evidence>
<evidence type="ECO:0000256" key="4">
    <source>
        <dbReference type="ARBA" id="ARBA00022692"/>
    </source>
</evidence>
<dbReference type="Gene3D" id="1.10.3720.10">
    <property type="entry name" value="MetI-like"/>
    <property type="match status" value="1"/>
</dbReference>
<feature type="transmembrane region" description="Helical" evidence="7">
    <location>
        <begin position="104"/>
        <end position="124"/>
    </location>
</feature>
<dbReference type="CDD" id="cd06261">
    <property type="entry name" value="TM_PBP2"/>
    <property type="match status" value="1"/>
</dbReference>
<evidence type="ECO:0000256" key="7">
    <source>
        <dbReference type="RuleBase" id="RU363032"/>
    </source>
</evidence>
<evidence type="ECO:0000256" key="1">
    <source>
        <dbReference type="ARBA" id="ARBA00004651"/>
    </source>
</evidence>
<comment type="similarity">
    <text evidence="7">Belongs to the binding-protein-dependent transport system permease family.</text>
</comment>
<sequence>MHRIRIVHKEWLVALGFLAPSLIGFLLFYVLPFGQSVLLSFQDRFDQHPTLMNYAELLQSSSFRKAAANSLLFTGISVPIIVILSLAIALMLNKRVFGRRAMRTAYVLPLVVPVASLVLLWQILFDWNGTINAVCSHFGLERVDWMQSDAAMWVVILMYVWKNLGYNVILFLAGLQNIPEQYYEIANLEGASPLRKLFGITFVYLTPTTFLVLLMSVVNSFKVFRETYLVAGAYPHDRIYMLQHYMNNMFLSLDIEKLSAAATLMAAAVLILVFVLFRVERAFRSFME</sequence>
<evidence type="ECO:0000256" key="6">
    <source>
        <dbReference type="ARBA" id="ARBA00023136"/>
    </source>
</evidence>
<keyword evidence="3" id="KW-1003">Cell membrane</keyword>
<keyword evidence="2 7" id="KW-0813">Transport</keyword>
<evidence type="ECO:0000313" key="9">
    <source>
        <dbReference type="EMBL" id="SMG57508.1"/>
    </source>
</evidence>
<dbReference type="PANTHER" id="PTHR30193">
    <property type="entry name" value="ABC TRANSPORTER PERMEASE PROTEIN"/>
    <property type="match status" value="1"/>
</dbReference>
<dbReference type="AlphaFoldDB" id="A0A1X7LUF3"/>
<protein>
    <submittedName>
        <fullName evidence="9">Carbohydrate ABC transporter membrane protein 1, CUT1 family</fullName>
    </submittedName>
</protein>
<keyword evidence="10" id="KW-1185">Reference proteome</keyword>
<evidence type="ECO:0000259" key="8">
    <source>
        <dbReference type="PROSITE" id="PS50928"/>
    </source>
</evidence>
<organism evidence="9 10">
    <name type="scientific">Paenibacillus aquistagni</name>
    <dbReference type="NCBI Taxonomy" id="1852522"/>
    <lineage>
        <taxon>Bacteria</taxon>
        <taxon>Bacillati</taxon>
        <taxon>Bacillota</taxon>
        <taxon>Bacilli</taxon>
        <taxon>Bacillales</taxon>
        <taxon>Paenibacillaceae</taxon>
        <taxon>Paenibacillus</taxon>
    </lineage>
</organism>
<evidence type="ECO:0000256" key="5">
    <source>
        <dbReference type="ARBA" id="ARBA00022989"/>
    </source>
</evidence>
<gene>
    <name evidence="9" type="ORF">SAMN06295960_4450</name>
</gene>
<evidence type="ECO:0000256" key="3">
    <source>
        <dbReference type="ARBA" id="ARBA00022475"/>
    </source>
</evidence>
<feature type="transmembrane region" description="Helical" evidence="7">
    <location>
        <begin position="150"/>
        <end position="175"/>
    </location>
</feature>
<dbReference type="InterPro" id="IPR035906">
    <property type="entry name" value="MetI-like_sf"/>
</dbReference>
<reference evidence="9 10" key="1">
    <citation type="submission" date="2017-04" db="EMBL/GenBank/DDBJ databases">
        <authorList>
            <person name="Afonso C.L."/>
            <person name="Miller P.J."/>
            <person name="Scott M.A."/>
            <person name="Spackman E."/>
            <person name="Goraichik I."/>
            <person name="Dimitrov K.M."/>
            <person name="Suarez D.L."/>
            <person name="Swayne D.E."/>
        </authorList>
    </citation>
    <scope>NUCLEOTIDE SEQUENCE [LARGE SCALE GENOMIC DNA]</scope>
    <source>
        <strain evidence="9 10">11</strain>
    </source>
</reference>
<dbReference type="SUPFAM" id="SSF161098">
    <property type="entry name" value="MetI-like"/>
    <property type="match status" value="1"/>
</dbReference>
<accession>A0A1X7LUF3</accession>
<dbReference type="OrthoDB" id="9788108at2"/>